<dbReference type="SUPFAM" id="SSF54686">
    <property type="entry name" value="Ribosomal protein L16p/L10e"/>
    <property type="match status" value="1"/>
</dbReference>
<dbReference type="InterPro" id="IPR020798">
    <property type="entry name" value="Ribosomal_uL16_CS"/>
</dbReference>
<evidence type="ECO:0000256" key="2">
    <source>
        <dbReference type="ARBA" id="ARBA00022980"/>
    </source>
</evidence>
<keyword evidence="3 4" id="KW-0687">Ribonucleoprotein</keyword>
<dbReference type="InterPro" id="IPR047873">
    <property type="entry name" value="Ribosomal_uL16"/>
</dbReference>
<dbReference type="CDD" id="cd01433">
    <property type="entry name" value="Ribosomal_L16_L10e"/>
    <property type="match status" value="1"/>
</dbReference>
<sequence>MQPRRTKYKKYYKPREFGKTLTRLKTLKPESNLELLSLEPSYINGKQIEAARQTIRRKLKKKGLLTILVYPNLGVSKKPISARMGKGKGKTQYWITRIKPGASIFRLSGIILKEGIAALKEGANKLPLRVKLIRV</sequence>
<dbReference type="PANTHER" id="PTHR12220:SF13">
    <property type="entry name" value="LARGE RIBOSOMAL SUBUNIT PROTEIN UL16M"/>
    <property type="match status" value="1"/>
</dbReference>
<accession>Q2TUB9</accession>
<dbReference type="Pfam" id="PF00252">
    <property type="entry name" value="Ribosomal_L16"/>
    <property type="match status" value="1"/>
</dbReference>
<dbReference type="GO" id="GO:0003735">
    <property type="term" value="F:structural constituent of ribosome"/>
    <property type="evidence" value="ECO:0007669"/>
    <property type="project" value="InterPro"/>
</dbReference>
<dbReference type="Gene3D" id="3.90.1170.10">
    <property type="entry name" value="Ribosomal protein L10e/L16"/>
    <property type="match status" value="1"/>
</dbReference>
<dbReference type="EMBL" id="AY500368">
    <property type="protein sequence ID" value="AAS79076.1"/>
    <property type="molecule type" value="Genomic_DNA"/>
</dbReference>
<reference evidence="5" key="1">
    <citation type="submission" date="2003-12" db="EMBL/GenBank/DDBJ databases">
        <authorList>
            <person name="Oudot-Le Secq M.-P."/>
            <person name="Stam W.T."/>
            <person name="Olsen J.L."/>
        </authorList>
    </citation>
    <scope>NUCLEOTIDE SEQUENCE</scope>
</reference>
<reference evidence="5" key="2">
    <citation type="journal article" date="2006" name="Curr. Genet.">
        <title>Complete mitochondrial genomes of the three brown algae (Heterokonta: Phaeophyceae) Dictyota dichotoma, Fucus vesiculosus and Desmarestia viridis.</title>
        <authorList>
            <person name="Oudot-Le Secq M.P."/>
            <person name="Loiseaux-de Goer S."/>
            <person name="Stam W.T."/>
            <person name="Olsen J.L."/>
        </authorList>
    </citation>
    <scope>NUCLEOTIDE SEQUENCE</scope>
</reference>
<protein>
    <submittedName>
        <fullName evidence="5">Ribosomal protein L16</fullName>
    </submittedName>
</protein>
<dbReference type="NCBIfam" id="TIGR01164">
    <property type="entry name" value="rplP_bact"/>
    <property type="match status" value="1"/>
</dbReference>
<dbReference type="RefSeq" id="YP_448691.1">
    <property type="nucleotide sequence ID" value="NC_007685.1"/>
</dbReference>
<dbReference type="PANTHER" id="PTHR12220">
    <property type="entry name" value="50S/60S RIBOSOMAL PROTEIN L16"/>
    <property type="match status" value="1"/>
</dbReference>
<dbReference type="InterPro" id="IPR036920">
    <property type="entry name" value="Ribosomal_uL16_sf"/>
</dbReference>
<evidence type="ECO:0000313" key="5">
    <source>
        <dbReference type="EMBL" id="AAS79076.1"/>
    </source>
</evidence>
<dbReference type="InterPro" id="IPR016180">
    <property type="entry name" value="Ribosomal_uL16_dom"/>
</dbReference>
<evidence type="ECO:0000256" key="1">
    <source>
        <dbReference type="ARBA" id="ARBA00008931"/>
    </source>
</evidence>
<dbReference type="GO" id="GO:0019843">
    <property type="term" value="F:rRNA binding"/>
    <property type="evidence" value="ECO:0007669"/>
    <property type="project" value="InterPro"/>
</dbReference>
<comment type="similarity">
    <text evidence="1 4">Belongs to the universal ribosomal protein uL16 family.</text>
</comment>
<evidence type="ECO:0000256" key="4">
    <source>
        <dbReference type="RuleBase" id="RU004413"/>
    </source>
</evidence>
<dbReference type="InterPro" id="IPR000114">
    <property type="entry name" value="Ribosomal_uL16_bact-type"/>
</dbReference>
<keyword evidence="5" id="KW-0496">Mitochondrion</keyword>
<dbReference type="GeneID" id="3860873"/>
<proteinExistence type="inferred from homology"/>
<dbReference type="PROSITE" id="PS00701">
    <property type="entry name" value="RIBOSOMAL_L16_2"/>
    <property type="match status" value="1"/>
</dbReference>
<geneLocation type="mitochondrion" evidence="5"/>
<dbReference type="PRINTS" id="PR00060">
    <property type="entry name" value="RIBOSOMALL16"/>
</dbReference>
<gene>
    <name evidence="5" type="primary">rpl16</name>
</gene>
<organism evidence="5">
    <name type="scientific">Dictyota dichotoma</name>
    <dbReference type="NCBI Taxonomy" id="2876"/>
    <lineage>
        <taxon>Eukaryota</taxon>
        <taxon>Sar</taxon>
        <taxon>Stramenopiles</taxon>
        <taxon>Ochrophyta</taxon>
        <taxon>PX clade</taxon>
        <taxon>Phaeophyceae</taxon>
        <taxon>Dictyotales</taxon>
        <taxon>Dictyotaceae</taxon>
        <taxon>Dictyota</taxon>
    </lineage>
</organism>
<evidence type="ECO:0000256" key="3">
    <source>
        <dbReference type="ARBA" id="ARBA00023274"/>
    </source>
</evidence>
<dbReference type="AlphaFoldDB" id="Q2TUB9"/>
<name>Q2TUB9_DICDH</name>
<keyword evidence="2 4" id="KW-0689">Ribosomal protein</keyword>
<dbReference type="GO" id="GO:0032543">
    <property type="term" value="P:mitochondrial translation"/>
    <property type="evidence" value="ECO:0007669"/>
    <property type="project" value="TreeGrafter"/>
</dbReference>
<dbReference type="GO" id="GO:0005762">
    <property type="term" value="C:mitochondrial large ribosomal subunit"/>
    <property type="evidence" value="ECO:0007669"/>
    <property type="project" value="TreeGrafter"/>
</dbReference>